<accession>A0A0U1L2B4</accession>
<dbReference type="Pfam" id="PF00717">
    <property type="entry name" value="Peptidase_S24"/>
    <property type="match status" value="1"/>
</dbReference>
<dbReference type="InterPro" id="IPR015927">
    <property type="entry name" value="Peptidase_S24_S26A/B/C"/>
</dbReference>
<keyword evidence="3" id="KW-1185">Reference proteome</keyword>
<reference evidence="3" key="1">
    <citation type="submission" date="2015-03" db="EMBL/GenBank/DDBJ databases">
        <authorList>
            <person name="Nijsse Bart"/>
        </authorList>
    </citation>
    <scope>NUCLEOTIDE SEQUENCE [LARGE SCALE GENOMIC DNA]</scope>
</reference>
<keyword evidence="2" id="KW-0645">Protease</keyword>
<evidence type="ECO:0000259" key="1">
    <source>
        <dbReference type="Pfam" id="PF00717"/>
    </source>
</evidence>
<dbReference type="InterPro" id="IPR036286">
    <property type="entry name" value="LexA/Signal_pep-like_sf"/>
</dbReference>
<dbReference type="EMBL" id="CTRP01000014">
    <property type="protein sequence ID" value="CQR73806.1"/>
    <property type="molecule type" value="Genomic_DNA"/>
</dbReference>
<keyword evidence="2" id="KW-0378">Hydrolase</keyword>
<dbReference type="SUPFAM" id="SSF51306">
    <property type="entry name" value="LexA/Signal peptidase"/>
    <property type="match status" value="1"/>
</dbReference>
<dbReference type="EC" id="3.4.21.88" evidence="2"/>
<feature type="domain" description="Peptidase S24/S26A/S26B/S26C" evidence="1">
    <location>
        <begin position="11"/>
        <end position="52"/>
    </location>
</feature>
<proteinExistence type="predicted"/>
<organism evidence="2 3">
    <name type="scientific">Sporomusa ovata</name>
    <dbReference type="NCBI Taxonomy" id="2378"/>
    <lineage>
        <taxon>Bacteria</taxon>
        <taxon>Bacillati</taxon>
        <taxon>Bacillota</taxon>
        <taxon>Negativicutes</taxon>
        <taxon>Selenomonadales</taxon>
        <taxon>Sporomusaceae</taxon>
        <taxon>Sporomusa</taxon>
    </lineage>
</organism>
<sequence>MATKDSNSSSLVGLVTAGQPILAVENVEETYPLPAELIGSEDNVFMLSVKGEYDQRWYFRRRLLNCLATEQCK</sequence>
<protein>
    <submittedName>
        <fullName evidence="2">SOS-response repressor and protease LexA</fullName>
        <ecNumber evidence="2">3.4.21.88</ecNumber>
    </submittedName>
</protein>
<dbReference type="GO" id="GO:0006508">
    <property type="term" value="P:proteolysis"/>
    <property type="evidence" value="ECO:0007669"/>
    <property type="project" value="UniProtKB-KW"/>
</dbReference>
<gene>
    <name evidence="2" type="ORF">SpAn4DRAFT_0268</name>
</gene>
<name>A0A0U1L2B4_9FIRM</name>
<evidence type="ECO:0000313" key="3">
    <source>
        <dbReference type="Proteomes" id="UP000049855"/>
    </source>
</evidence>
<dbReference type="Proteomes" id="UP000049855">
    <property type="component" value="Unassembled WGS sequence"/>
</dbReference>
<dbReference type="GO" id="GO:0004252">
    <property type="term" value="F:serine-type endopeptidase activity"/>
    <property type="evidence" value="ECO:0007669"/>
    <property type="project" value="UniProtKB-EC"/>
</dbReference>
<dbReference type="AlphaFoldDB" id="A0A0U1L2B4"/>
<evidence type="ECO:0000313" key="2">
    <source>
        <dbReference type="EMBL" id="CQR73806.1"/>
    </source>
</evidence>
<dbReference type="Gene3D" id="2.10.109.10">
    <property type="entry name" value="Umud Fragment, subunit A"/>
    <property type="match status" value="1"/>
</dbReference>